<evidence type="ECO:0000259" key="4">
    <source>
        <dbReference type="Pfam" id="PF26580"/>
    </source>
</evidence>
<reference evidence="5 6" key="1">
    <citation type="journal article" date="2017" name="Infect. Genet. Evol.">
        <title>The new phylogeny of the genus Mycobacterium: The old and the news.</title>
        <authorList>
            <person name="Tortoli E."/>
            <person name="Fedrizzi T."/>
            <person name="Meehan C.J."/>
            <person name="Trovato A."/>
            <person name="Grottola A."/>
            <person name="Giacobazzi E."/>
            <person name="Serpini G.F."/>
            <person name="Tagliazucchi S."/>
            <person name="Fabio A."/>
            <person name="Bettua C."/>
            <person name="Bertorelli R."/>
            <person name="Frascaro F."/>
            <person name="De Sanctis V."/>
            <person name="Pecorari M."/>
            <person name="Jousson O."/>
            <person name="Segata N."/>
            <person name="Cirillo D.M."/>
        </authorList>
    </citation>
    <scope>NUCLEOTIDE SEQUENCE [LARGE SCALE GENOMIC DNA]</scope>
    <source>
        <strain evidence="5 6">CIP1034565</strain>
    </source>
</reference>
<evidence type="ECO:0000256" key="1">
    <source>
        <dbReference type="ARBA" id="ARBA00022729"/>
    </source>
</evidence>
<evidence type="ECO:0000256" key="3">
    <source>
        <dbReference type="SAM" id="SignalP"/>
    </source>
</evidence>
<dbReference type="RefSeq" id="WP_090589665.1">
    <property type="nucleotide sequence ID" value="NZ_CP104302.1"/>
</dbReference>
<feature type="domain" description="Low molecular weight antigen MTB12-like C-terminal" evidence="4">
    <location>
        <begin position="50"/>
        <end position="159"/>
    </location>
</feature>
<dbReference type="InterPro" id="IPR058644">
    <property type="entry name" value="Mtb12-like_C"/>
</dbReference>
<feature type="signal peptide" evidence="3">
    <location>
        <begin position="1"/>
        <end position="19"/>
    </location>
</feature>
<name>A0A2G5PA14_9MYCO</name>
<organism evidence="5 6">
    <name type="scientific">Mycolicibacterium brumae</name>
    <dbReference type="NCBI Taxonomy" id="85968"/>
    <lineage>
        <taxon>Bacteria</taxon>
        <taxon>Bacillati</taxon>
        <taxon>Actinomycetota</taxon>
        <taxon>Actinomycetes</taxon>
        <taxon>Mycobacteriales</taxon>
        <taxon>Mycobacteriaceae</taxon>
        <taxon>Mycolicibacterium</taxon>
    </lineage>
</organism>
<dbReference type="Pfam" id="PF26580">
    <property type="entry name" value="Mtb12_C"/>
    <property type="match status" value="1"/>
</dbReference>
<dbReference type="AlphaFoldDB" id="A0A2G5PA14"/>
<comment type="similarity">
    <text evidence="2">Belongs to the MTB12 family.</text>
</comment>
<evidence type="ECO:0000256" key="2">
    <source>
        <dbReference type="ARBA" id="ARBA00093774"/>
    </source>
</evidence>
<keyword evidence="1 3" id="KW-0732">Signal</keyword>
<evidence type="ECO:0000313" key="6">
    <source>
        <dbReference type="Proteomes" id="UP000230551"/>
    </source>
</evidence>
<dbReference type="OrthoDB" id="4640894at2"/>
<gene>
    <name evidence="5" type="ORF">CQY22_009955</name>
</gene>
<proteinExistence type="inferred from homology"/>
<dbReference type="Proteomes" id="UP000230551">
    <property type="component" value="Unassembled WGS sequence"/>
</dbReference>
<dbReference type="EMBL" id="PDCN02000011">
    <property type="protein sequence ID" value="PIB75185.1"/>
    <property type="molecule type" value="Genomic_DNA"/>
</dbReference>
<keyword evidence="6" id="KW-1185">Reference proteome</keyword>
<accession>A0A2G5PA14</accession>
<evidence type="ECO:0000313" key="5">
    <source>
        <dbReference type="EMBL" id="PIB75185.1"/>
    </source>
</evidence>
<comment type="caution">
    <text evidence="5">The sequence shown here is derived from an EMBL/GenBank/DDBJ whole genome shotgun (WGS) entry which is preliminary data.</text>
</comment>
<protein>
    <recommendedName>
        <fullName evidence="4">Low molecular weight antigen MTB12-like C-terminal domain-containing protein</fullName>
    </recommendedName>
</protein>
<dbReference type="STRING" id="85968.GCA_900073015_02605"/>
<sequence>MTIKTVMTGAVAFAFTAGAAAGITGLATVPAAPVVQPVVWDIPMPAAPAPEIEGALSQTLNGLVAPGSFSTKSTYIQGGLGPKDTFLADKAYDKKAKQGYFPLTFTVADIDQVGNQATANVSATAANGATGAEPITFVQGPSPSGWQLSKASVLSLLTSLS</sequence>
<feature type="chain" id="PRO_5013955887" description="Low molecular weight antigen MTB12-like C-terminal domain-containing protein" evidence="3">
    <location>
        <begin position="20"/>
        <end position="161"/>
    </location>
</feature>